<protein>
    <submittedName>
        <fullName evidence="2">HET domain protein</fullName>
    </submittedName>
</protein>
<evidence type="ECO:0000313" key="2">
    <source>
        <dbReference type="EMBL" id="OAA60851.1"/>
    </source>
</evidence>
<dbReference type="AlphaFoldDB" id="A0A167TQU4"/>
<dbReference type="Pfam" id="PF06985">
    <property type="entry name" value="HET"/>
    <property type="match status" value="1"/>
</dbReference>
<sequence>MDFLPLPKDPTFPTPETPFLSSQNWDFGPFRGFLDRKYQDLGLTNAPQLPTTHALLTLPLQRIFDAVPAAKLQSFVQTWLFFGLLAEFLSLNELEDGTRLVSLDQAREEMAELYREFSTTGDDGQKLLTAAPILGKADMFVERVKLAGELAPRFHYLHACLTRSVQVVNNTFNQLDYAIRYSVAGLGELFMTNIYASSHLVTPRIVLPTSSFNWFRDYLRAGNDVEKHMLSVGWCPSEVEKLRNLFQGVASLHYVTRLRPRTRPGDHVRCANYACRAFQIDIEQYKPRHAMEGCQCDDVHVDEAELVRALRGTTSYPVLKIDIGPDGAGPANVTLETYRPGVNYVALSHVWADGLGNPRINALPHCQVMRIAKAVAELNRTMNESKDDPETEYRVWVDTICCPVELEGKAIALERIADVYKNSTHVLILDSSLTCMDTTTSDLAEMLLRTFSCSAWMRRLWTLQEAILPKNLCIQFQDKAASAADLMRDLYIEGIKDMRRLRIWHDLLNEFNYLQNFEQASRGLDDSYHRPQLVVLQRAIHFRTVSVSSDEPLCIAVLMNLQIEGLTLMTDGQERMARVWAALAETLCGISTSVVFYLEETLSLKGWRWAPKSLLGSLGEDSTLGMDERSLRFSVPLPVTPQSVGMPTPRGFRMRAQGGLLRVAPLRENFSVLPWKGVTKRSIEAHVLIHREATDDWYRIADWHRSRKLGTWTEEERKAYDEAHPTPMFDCIRSDSAALVFNKFDVDAEVNVAILGKAQECADDGDEEEEEGGEGQQRAMLFERERTVMCWRLGEQEVALLNKVIVIANRLADDQVTANLLACGEEAGPERDNCLAEVRSWLEKTVDREWKQDPEFAQLVASAGKSTLAKTVIAKLPNFVRFSVDKIIRDKYGLYGIDFARDKYSGYLDEAQAQIKTELAALLREGTRDAVLDLSFWNRAYRDEYKAIIEKAGGRWVLVFLDAGKELLWSRIQGRRTARDRIPVESGARDGDSAYDIEPETFEMYWNGFEPPNGEEEIRYVVT</sequence>
<dbReference type="Pfam" id="PF13671">
    <property type="entry name" value="AAA_33"/>
    <property type="match status" value="1"/>
</dbReference>
<proteinExistence type="predicted"/>
<dbReference type="OrthoDB" id="2426273at2759"/>
<dbReference type="PANTHER" id="PTHR39596">
    <property type="match status" value="1"/>
</dbReference>
<evidence type="ECO:0000313" key="3">
    <source>
        <dbReference type="Proteomes" id="UP000076744"/>
    </source>
</evidence>
<dbReference type="Gene3D" id="3.40.50.300">
    <property type="entry name" value="P-loop containing nucleotide triphosphate hydrolases"/>
    <property type="match status" value="1"/>
</dbReference>
<dbReference type="SUPFAM" id="SSF52540">
    <property type="entry name" value="P-loop containing nucleoside triphosphate hydrolases"/>
    <property type="match status" value="1"/>
</dbReference>
<evidence type="ECO:0000259" key="1">
    <source>
        <dbReference type="Pfam" id="PF06985"/>
    </source>
</evidence>
<comment type="caution">
    <text evidence="2">The sequence shown here is derived from an EMBL/GenBank/DDBJ whole genome shotgun (WGS) entry which is preliminary data.</text>
</comment>
<dbReference type="GeneID" id="30022182"/>
<dbReference type="PANTHER" id="PTHR39596:SF2">
    <property type="entry name" value="HET DOMAIN PROTEIN (AFU_ORTHOLOGUE AFUA_1G17550)-RELATED"/>
    <property type="match status" value="1"/>
</dbReference>
<dbReference type="RefSeq" id="XP_018703522.1">
    <property type="nucleotide sequence ID" value="XM_018849495.1"/>
</dbReference>
<dbReference type="InterPro" id="IPR010730">
    <property type="entry name" value="HET"/>
</dbReference>
<keyword evidence="3" id="KW-1185">Reference proteome</keyword>
<gene>
    <name evidence="2" type="ORF">ISF_05890</name>
</gene>
<organism evidence="2 3">
    <name type="scientific">Cordyceps fumosorosea (strain ARSEF 2679)</name>
    <name type="common">Isaria fumosorosea</name>
    <dbReference type="NCBI Taxonomy" id="1081104"/>
    <lineage>
        <taxon>Eukaryota</taxon>
        <taxon>Fungi</taxon>
        <taxon>Dikarya</taxon>
        <taxon>Ascomycota</taxon>
        <taxon>Pezizomycotina</taxon>
        <taxon>Sordariomycetes</taxon>
        <taxon>Hypocreomycetidae</taxon>
        <taxon>Hypocreales</taxon>
        <taxon>Cordycipitaceae</taxon>
        <taxon>Cordyceps</taxon>
    </lineage>
</organism>
<dbReference type="InterPro" id="IPR027417">
    <property type="entry name" value="P-loop_NTPase"/>
</dbReference>
<dbReference type="EMBL" id="AZHB01000014">
    <property type="protein sequence ID" value="OAA60851.1"/>
    <property type="molecule type" value="Genomic_DNA"/>
</dbReference>
<dbReference type="Proteomes" id="UP000076744">
    <property type="component" value="Unassembled WGS sequence"/>
</dbReference>
<accession>A0A167TQU4</accession>
<reference evidence="2 3" key="1">
    <citation type="journal article" date="2016" name="Genome Biol. Evol.">
        <title>Divergent and convergent evolution of fungal pathogenicity.</title>
        <authorList>
            <person name="Shang Y."/>
            <person name="Xiao G."/>
            <person name="Zheng P."/>
            <person name="Cen K."/>
            <person name="Zhan S."/>
            <person name="Wang C."/>
        </authorList>
    </citation>
    <scope>NUCLEOTIDE SEQUENCE [LARGE SCALE GENOMIC DNA]</scope>
    <source>
        <strain evidence="2 3">ARSEF 2679</strain>
    </source>
</reference>
<feature type="domain" description="Heterokaryon incompatibility" evidence="1">
    <location>
        <begin position="344"/>
        <end position="431"/>
    </location>
</feature>
<name>A0A167TQU4_CORFA</name>